<accession>A0A1E5HC70</accession>
<comment type="caution">
    <text evidence="1">The sequence shown here is derived from an EMBL/GenBank/DDBJ whole genome shotgun (WGS) entry which is preliminary data.</text>
</comment>
<evidence type="ECO:0000313" key="1">
    <source>
        <dbReference type="EMBL" id="OEG22250.1"/>
    </source>
</evidence>
<reference evidence="2" key="1">
    <citation type="submission" date="2016-09" db="EMBL/GenBank/DDBJ databases">
        <authorList>
            <person name="Gulvik C.A."/>
        </authorList>
    </citation>
    <scope>NUCLEOTIDE SEQUENCE [LARGE SCALE GENOMIC DNA]</scope>
    <source>
        <strain evidence="2">LMG 26676</strain>
    </source>
</reference>
<dbReference type="EMBL" id="MIKC01000023">
    <property type="protein sequence ID" value="OEG22250.1"/>
    <property type="molecule type" value="Genomic_DNA"/>
</dbReference>
<organism evidence="1 2">
    <name type="scientific">Enterococcus ureilyticus</name>
    <dbReference type="NCBI Taxonomy" id="1131292"/>
    <lineage>
        <taxon>Bacteria</taxon>
        <taxon>Bacillati</taxon>
        <taxon>Bacillota</taxon>
        <taxon>Bacilli</taxon>
        <taxon>Lactobacillales</taxon>
        <taxon>Enterococcaceae</taxon>
        <taxon>Enterococcus</taxon>
    </lineage>
</organism>
<dbReference type="OrthoDB" id="2366040at2"/>
<dbReference type="Proteomes" id="UP000094469">
    <property type="component" value="Unassembled WGS sequence"/>
</dbReference>
<proteinExistence type="predicted"/>
<sequence length="199" mass="23680">MIVKAISNKENRDIIINKLYPVLIKKEDEIRIVDDFGGLSIYELKDFQVYKENSSSYIKDMNSLVYDLIDYPTFLENYYNDDKKARNDVDKSQLNIFEEDLNEDELIELITSEYYSSDEKIIFIEVVEDKMNDKSVKILAEYFQKNHNIEPTMLLPICKLLSKYQNQEVYDLFLNFISDDTINNDSMQNIIIDYFNNYN</sequence>
<name>A0A1E5HC70_9ENTE</name>
<evidence type="ECO:0000313" key="2">
    <source>
        <dbReference type="Proteomes" id="UP000094469"/>
    </source>
</evidence>
<gene>
    <name evidence="1" type="ORF">BCR24_03725</name>
</gene>
<protein>
    <submittedName>
        <fullName evidence="1">Uncharacterized protein</fullName>
    </submittedName>
</protein>
<dbReference type="RefSeq" id="WP_069640359.1">
    <property type="nucleotide sequence ID" value="NZ_JAFBEZ010000009.1"/>
</dbReference>
<dbReference type="AlphaFoldDB" id="A0A1E5HC70"/>
<keyword evidence="2" id="KW-1185">Reference proteome</keyword>